<dbReference type="InterPro" id="IPR002725">
    <property type="entry name" value="YgjP-like_metallopeptidase"/>
</dbReference>
<accession>A0A645JPL9</accession>
<sequence>MLMKILEIQRTRWDRVIEMYHINKLPTIKIKSLTSKWGSCLVEKAEITMNLKLIHYPLQCIDYVLWHEYVHLVVPNHSKRFYDLVEYHMPEYKNAKKLLV</sequence>
<reference evidence="2" key="1">
    <citation type="submission" date="2019-08" db="EMBL/GenBank/DDBJ databases">
        <authorList>
            <person name="Kucharzyk K."/>
            <person name="Murdoch R.W."/>
            <person name="Higgins S."/>
            <person name="Loffler F."/>
        </authorList>
    </citation>
    <scope>NUCLEOTIDE SEQUENCE</scope>
</reference>
<dbReference type="EMBL" id="VSSQ01139932">
    <property type="protein sequence ID" value="MPN62224.1"/>
    <property type="molecule type" value="Genomic_DNA"/>
</dbReference>
<protein>
    <recommendedName>
        <fullName evidence="1">YgjP-like metallopeptidase domain-containing protein</fullName>
    </recommendedName>
</protein>
<organism evidence="2">
    <name type="scientific">bioreactor metagenome</name>
    <dbReference type="NCBI Taxonomy" id="1076179"/>
    <lineage>
        <taxon>unclassified sequences</taxon>
        <taxon>metagenomes</taxon>
        <taxon>ecological metagenomes</taxon>
    </lineage>
</organism>
<dbReference type="PANTHER" id="PTHR30399:SF1">
    <property type="entry name" value="UTP PYROPHOSPHATASE"/>
    <property type="match status" value="1"/>
</dbReference>
<comment type="caution">
    <text evidence="2">The sequence shown here is derived from an EMBL/GenBank/DDBJ whole genome shotgun (WGS) entry which is preliminary data.</text>
</comment>
<gene>
    <name evidence="2" type="ORF">SDC9_209971</name>
</gene>
<feature type="domain" description="YgjP-like metallopeptidase" evidence="1">
    <location>
        <begin position="22"/>
        <end position="99"/>
    </location>
</feature>
<dbReference type="InterPro" id="IPR053136">
    <property type="entry name" value="UTP_pyrophosphatase-like"/>
</dbReference>
<name>A0A645JPL9_9ZZZZ</name>
<dbReference type="Gene3D" id="3.30.2010.10">
    <property type="entry name" value="Metalloproteases ('zincins'), catalytic domain"/>
    <property type="match status" value="1"/>
</dbReference>
<dbReference type="Pfam" id="PF01863">
    <property type="entry name" value="YgjP-like"/>
    <property type="match status" value="1"/>
</dbReference>
<evidence type="ECO:0000259" key="1">
    <source>
        <dbReference type="Pfam" id="PF01863"/>
    </source>
</evidence>
<dbReference type="PANTHER" id="PTHR30399">
    <property type="entry name" value="UNCHARACTERIZED PROTEIN YGJP"/>
    <property type="match status" value="1"/>
</dbReference>
<evidence type="ECO:0000313" key="2">
    <source>
        <dbReference type="EMBL" id="MPN62224.1"/>
    </source>
</evidence>
<dbReference type="CDD" id="cd07344">
    <property type="entry name" value="M48_yhfN_like"/>
    <property type="match status" value="1"/>
</dbReference>
<dbReference type="AlphaFoldDB" id="A0A645JPL9"/>
<proteinExistence type="predicted"/>